<dbReference type="Proteomes" id="UP000007879">
    <property type="component" value="Unassembled WGS sequence"/>
</dbReference>
<protein>
    <submittedName>
        <fullName evidence="5">Uncharacterized protein</fullName>
    </submittedName>
</protein>
<dbReference type="SUPFAM" id="SSF48403">
    <property type="entry name" value="Ankyrin repeat"/>
    <property type="match status" value="1"/>
</dbReference>
<sequence length="493" mass="54424">MSYRLVSRGCVDDEEERHAAIPASSYGQQDSPSRVHRGPGGKAGGPRIPQKRRFVSASASATVLYPIPGSGFVQQATNANAPVSAKHTAEETKSDRYDSGLGSEVEELKRRRQKLGASSSAPRFLARGSTENEFEAEEEDIIERDNHCSTVLLPGANTQIHRAKSSGEYQRLVATDSPPIMPSKSAPAFQSSSFESREEEQRHSYLSYEMSMDVTPSPKFDARQYQEHLLQLQQRAIEQERLQEGLSLLLPNDDGDTGLHQAVIHNQPNMISRLLSLINKYPQLRNSVDDQNSLYQTPLHLALHLQQNEAVSQLLQSGASILLQDHKGNTPLHIACSQANSRCLQEILNNVSPSDIVRASEIRNYEGMTCLHSAVLSKSQDALLRLVKAGVYIDLEDHHSGKTPLHLAVEQGTFQIIQTLVRSCSADFDSVTFSGCTPLHFAAGHGRLDIVAYLVSLGADPLRLTDEGDSPYDLARNESVKDFLHSVTDIYYE</sequence>
<keyword evidence="2 3" id="KW-0040">ANK repeat</keyword>
<dbReference type="PANTHER" id="PTHR46680">
    <property type="entry name" value="NF-KAPPA-B INHIBITOR ALPHA"/>
    <property type="match status" value="1"/>
</dbReference>
<dbReference type="InterPro" id="IPR002110">
    <property type="entry name" value="Ankyrin_rpt"/>
</dbReference>
<feature type="region of interest" description="Disordered" evidence="4">
    <location>
        <begin position="1"/>
        <end position="52"/>
    </location>
</feature>
<feature type="repeat" description="ANK" evidence="3">
    <location>
        <begin position="400"/>
        <end position="422"/>
    </location>
</feature>
<keyword evidence="1" id="KW-0677">Repeat</keyword>
<dbReference type="SMART" id="SM00248">
    <property type="entry name" value="ANK"/>
    <property type="match status" value="6"/>
</dbReference>
<reference evidence="6" key="1">
    <citation type="journal article" date="2010" name="Nature">
        <title>The Amphimedon queenslandica genome and the evolution of animal complexity.</title>
        <authorList>
            <person name="Srivastava M."/>
            <person name="Simakov O."/>
            <person name="Chapman J."/>
            <person name="Fahey B."/>
            <person name="Gauthier M.E."/>
            <person name="Mitros T."/>
            <person name="Richards G.S."/>
            <person name="Conaco C."/>
            <person name="Dacre M."/>
            <person name="Hellsten U."/>
            <person name="Larroux C."/>
            <person name="Putnam N.H."/>
            <person name="Stanke M."/>
            <person name="Adamska M."/>
            <person name="Darling A."/>
            <person name="Degnan S.M."/>
            <person name="Oakley T.H."/>
            <person name="Plachetzki D.C."/>
            <person name="Zhai Y."/>
            <person name="Adamski M."/>
            <person name="Calcino A."/>
            <person name="Cummins S.F."/>
            <person name="Goodstein D.M."/>
            <person name="Harris C."/>
            <person name="Jackson D.J."/>
            <person name="Leys S.P."/>
            <person name="Shu S."/>
            <person name="Woodcroft B.J."/>
            <person name="Vervoort M."/>
            <person name="Kosik K.S."/>
            <person name="Manning G."/>
            <person name="Degnan B.M."/>
            <person name="Rokhsar D.S."/>
        </authorList>
    </citation>
    <scope>NUCLEOTIDE SEQUENCE [LARGE SCALE GENOMIC DNA]</scope>
</reference>
<evidence type="ECO:0000313" key="6">
    <source>
        <dbReference type="Proteomes" id="UP000007879"/>
    </source>
</evidence>
<dbReference type="InterPro" id="IPR036770">
    <property type="entry name" value="Ankyrin_rpt-contain_sf"/>
</dbReference>
<dbReference type="AlphaFoldDB" id="A0A1X7UNN7"/>
<feature type="compositionally biased region" description="Basic and acidic residues" evidence="4">
    <location>
        <begin position="87"/>
        <end position="98"/>
    </location>
</feature>
<dbReference type="OrthoDB" id="10254947at2759"/>
<dbReference type="PROSITE" id="PS50088">
    <property type="entry name" value="ANK_REPEAT"/>
    <property type="match status" value="4"/>
</dbReference>
<dbReference type="Gene3D" id="1.25.40.20">
    <property type="entry name" value="Ankyrin repeat-containing domain"/>
    <property type="match status" value="1"/>
</dbReference>
<feature type="region of interest" description="Disordered" evidence="4">
    <location>
        <begin position="82"/>
        <end position="132"/>
    </location>
</feature>
<dbReference type="GO" id="GO:0005829">
    <property type="term" value="C:cytosol"/>
    <property type="evidence" value="ECO:0007669"/>
    <property type="project" value="TreeGrafter"/>
</dbReference>
<gene>
    <name evidence="5" type="primary">105313076</name>
</gene>
<dbReference type="InParanoid" id="A0A1X7UNN7"/>
<dbReference type="GO" id="GO:0051059">
    <property type="term" value="F:NF-kappaB binding"/>
    <property type="evidence" value="ECO:0007669"/>
    <property type="project" value="TreeGrafter"/>
</dbReference>
<feature type="repeat" description="ANK" evidence="3">
    <location>
        <begin position="294"/>
        <end position="326"/>
    </location>
</feature>
<dbReference type="InterPro" id="IPR051070">
    <property type="entry name" value="NF-kappa-B_inhibitor"/>
</dbReference>
<dbReference type="PROSITE" id="PS50297">
    <property type="entry name" value="ANK_REP_REGION"/>
    <property type="match status" value="3"/>
</dbReference>
<dbReference type="Pfam" id="PF00023">
    <property type="entry name" value="Ank"/>
    <property type="match status" value="1"/>
</dbReference>
<organism evidence="5">
    <name type="scientific">Amphimedon queenslandica</name>
    <name type="common">Sponge</name>
    <dbReference type="NCBI Taxonomy" id="400682"/>
    <lineage>
        <taxon>Eukaryota</taxon>
        <taxon>Metazoa</taxon>
        <taxon>Porifera</taxon>
        <taxon>Demospongiae</taxon>
        <taxon>Heteroscleromorpha</taxon>
        <taxon>Haplosclerida</taxon>
        <taxon>Niphatidae</taxon>
        <taxon>Amphimedon</taxon>
    </lineage>
</organism>
<dbReference type="KEGG" id="aqu:105313076"/>
<evidence type="ECO:0000256" key="2">
    <source>
        <dbReference type="ARBA" id="ARBA00023043"/>
    </source>
</evidence>
<evidence type="ECO:0000256" key="4">
    <source>
        <dbReference type="SAM" id="MobiDB-lite"/>
    </source>
</evidence>
<dbReference type="GO" id="GO:0071356">
    <property type="term" value="P:cellular response to tumor necrosis factor"/>
    <property type="evidence" value="ECO:0007669"/>
    <property type="project" value="TreeGrafter"/>
</dbReference>
<accession>A0A1X7UNN7</accession>
<reference evidence="5" key="2">
    <citation type="submission" date="2017-05" db="UniProtKB">
        <authorList>
            <consortium name="EnsemblMetazoa"/>
        </authorList>
    </citation>
    <scope>IDENTIFICATION</scope>
</reference>
<feature type="repeat" description="ANK" evidence="3">
    <location>
        <begin position="434"/>
        <end position="460"/>
    </location>
</feature>
<evidence type="ECO:0000256" key="3">
    <source>
        <dbReference type="PROSITE-ProRule" id="PRU00023"/>
    </source>
</evidence>
<dbReference type="EnsemblMetazoa" id="Aqu2.1.29124_001">
    <property type="protein sequence ID" value="Aqu2.1.29124_001"/>
    <property type="gene ID" value="Aqu2.1.29124"/>
</dbReference>
<dbReference type="Pfam" id="PF12796">
    <property type="entry name" value="Ank_2"/>
    <property type="match status" value="2"/>
</dbReference>
<dbReference type="PANTHER" id="PTHR46680:SF3">
    <property type="entry name" value="NF-KAPPA-B INHIBITOR CACTUS"/>
    <property type="match status" value="1"/>
</dbReference>
<evidence type="ECO:0000256" key="1">
    <source>
        <dbReference type="ARBA" id="ARBA00022737"/>
    </source>
</evidence>
<name>A0A1X7UNN7_AMPQE</name>
<dbReference type="eggNOG" id="KOG0504">
    <property type="taxonomic scope" value="Eukaryota"/>
</dbReference>
<proteinExistence type="predicted"/>
<feature type="repeat" description="ANK" evidence="3">
    <location>
        <begin position="366"/>
        <end position="398"/>
    </location>
</feature>
<dbReference type="EnsemblMetazoa" id="XM_011406213.2">
    <property type="protein sequence ID" value="XP_011404515.1"/>
    <property type="gene ID" value="LOC105313076"/>
</dbReference>
<dbReference type="STRING" id="400682.A0A1X7UNN7"/>
<evidence type="ECO:0000313" key="5">
    <source>
        <dbReference type="EnsemblMetazoa" id="Aqu2.1.29124_001"/>
    </source>
</evidence>
<feature type="region of interest" description="Disordered" evidence="4">
    <location>
        <begin position="177"/>
        <end position="198"/>
    </location>
</feature>
<keyword evidence="6" id="KW-1185">Reference proteome</keyword>